<dbReference type="PANTHER" id="PTHR39327">
    <property type="match status" value="1"/>
</dbReference>
<sequence length="221" mass="25544">MHNYWLILLLVLFTASNSVALNTQEQQWVDAVHNTYGDRAGKRVDTWRKKMAVFHGLPERDQLTEVNRFFNQLNFVNDINLWGKKDYWATPLEFLGANAGDCEDFTIAKYFSLLELGVPDKKLRLVYVKAIELNQFHMVLAYYSTPSAEPIILDNINGQIKPASKRTDLLPIYSFNGKNLWLMKSKKGQLAGESSRLSLWNDLRARERSLKLNKPIVSYDE</sequence>
<comment type="caution">
    <text evidence="2">The sequence shown here is derived from an EMBL/GenBank/DDBJ whole genome shotgun (WGS) entry which is preliminary data.</text>
</comment>
<proteinExistence type="predicted"/>
<feature type="chain" id="PRO_5009171480" evidence="1">
    <location>
        <begin position="21"/>
        <end position="221"/>
    </location>
</feature>
<keyword evidence="1" id="KW-0732">Signal</keyword>
<evidence type="ECO:0000313" key="2">
    <source>
        <dbReference type="EMBL" id="OEE32181.1"/>
    </source>
</evidence>
<dbReference type="InterPro" id="IPR010319">
    <property type="entry name" value="Transglutaminase-like_Cys_pept"/>
</dbReference>
<accession>A0A1E5BCF1</accession>
<name>A0A1E5BCF1_9VIBR</name>
<dbReference type="OrthoDB" id="5401788at2"/>
<dbReference type="Pfam" id="PF06035">
    <property type="entry name" value="Peptidase_C93"/>
    <property type="match status" value="1"/>
</dbReference>
<dbReference type="Proteomes" id="UP000094741">
    <property type="component" value="Unassembled WGS sequence"/>
</dbReference>
<dbReference type="Gene3D" id="3.10.620.30">
    <property type="match status" value="1"/>
</dbReference>
<dbReference type="STRING" id="1187848.A1QO_11840"/>
<dbReference type="RefSeq" id="WP_017036742.1">
    <property type="nucleotide sequence ID" value="NZ_AJYQ02000117.1"/>
</dbReference>
<dbReference type="PANTHER" id="PTHR39327:SF1">
    <property type="entry name" value="BLR5470 PROTEIN"/>
    <property type="match status" value="1"/>
</dbReference>
<dbReference type="eggNOG" id="COG3672">
    <property type="taxonomic scope" value="Bacteria"/>
</dbReference>
<protein>
    <submittedName>
        <fullName evidence="2">Sulfate adenylyltransferase</fullName>
    </submittedName>
</protein>
<reference evidence="2 3" key="1">
    <citation type="journal article" date="2012" name="Science">
        <title>Ecological populations of bacteria act as socially cohesive units of antibiotic production and resistance.</title>
        <authorList>
            <person name="Cordero O.X."/>
            <person name="Wildschutte H."/>
            <person name="Kirkup B."/>
            <person name="Proehl S."/>
            <person name="Ngo L."/>
            <person name="Hussain F."/>
            <person name="Le Roux F."/>
            <person name="Mincer T."/>
            <person name="Polz M.F."/>
        </authorList>
    </citation>
    <scope>NUCLEOTIDE SEQUENCE [LARGE SCALE GENOMIC DNA]</scope>
    <source>
        <strain evidence="2 3">ZF-129</strain>
    </source>
</reference>
<dbReference type="AlphaFoldDB" id="A0A1E5BCF1"/>
<organism evidence="2 3">
    <name type="scientific">Vibrio genomosp. F10 str. ZF-129</name>
    <dbReference type="NCBI Taxonomy" id="1187848"/>
    <lineage>
        <taxon>Bacteria</taxon>
        <taxon>Pseudomonadati</taxon>
        <taxon>Pseudomonadota</taxon>
        <taxon>Gammaproteobacteria</taxon>
        <taxon>Vibrionales</taxon>
        <taxon>Vibrionaceae</taxon>
        <taxon>Vibrio</taxon>
    </lineage>
</organism>
<keyword evidence="2" id="KW-0548">Nucleotidyltransferase</keyword>
<feature type="signal peptide" evidence="1">
    <location>
        <begin position="1"/>
        <end position="20"/>
    </location>
</feature>
<evidence type="ECO:0000256" key="1">
    <source>
        <dbReference type="SAM" id="SignalP"/>
    </source>
</evidence>
<dbReference type="GO" id="GO:0016779">
    <property type="term" value="F:nucleotidyltransferase activity"/>
    <property type="evidence" value="ECO:0007669"/>
    <property type="project" value="UniProtKB-KW"/>
</dbReference>
<gene>
    <name evidence="2" type="ORF">A1QO_11840</name>
</gene>
<evidence type="ECO:0000313" key="3">
    <source>
        <dbReference type="Proteomes" id="UP000094741"/>
    </source>
</evidence>
<keyword evidence="2" id="KW-0808">Transferase</keyword>
<dbReference type="EMBL" id="AJYQ02000117">
    <property type="protein sequence ID" value="OEE32181.1"/>
    <property type="molecule type" value="Genomic_DNA"/>
</dbReference>